<dbReference type="InterPro" id="IPR022764">
    <property type="entry name" value="Peptidase_S54_rhomboid_dom"/>
</dbReference>
<accession>A0A8F9TY12</accession>
<organism evidence="10 11">
    <name type="scientific">Horticoccus luteus</name>
    <dbReference type="NCBI Taxonomy" id="2862869"/>
    <lineage>
        <taxon>Bacteria</taxon>
        <taxon>Pseudomonadati</taxon>
        <taxon>Verrucomicrobiota</taxon>
        <taxon>Opitutia</taxon>
        <taxon>Opitutales</taxon>
        <taxon>Opitutaceae</taxon>
        <taxon>Horticoccus</taxon>
    </lineage>
</organism>
<dbReference type="SUPFAM" id="SSF144091">
    <property type="entry name" value="Rhomboid-like"/>
    <property type="match status" value="1"/>
</dbReference>
<evidence type="ECO:0000256" key="4">
    <source>
        <dbReference type="ARBA" id="ARBA00022801"/>
    </source>
</evidence>
<keyword evidence="4" id="KW-0378">Hydrolase</keyword>
<evidence type="ECO:0000256" key="7">
    <source>
        <dbReference type="SAM" id="Phobius"/>
    </source>
</evidence>
<gene>
    <name evidence="10" type="ORF">K0B96_06750</name>
</gene>
<keyword evidence="11" id="KW-1185">Reference proteome</keyword>
<feature type="domain" description="Peptidase S54 rhomboid" evidence="8">
    <location>
        <begin position="63"/>
        <end position="215"/>
    </location>
</feature>
<evidence type="ECO:0000256" key="5">
    <source>
        <dbReference type="ARBA" id="ARBA00022989"/>
    </source>
</evidence>
<dbReference type="AlphaFoldDB" id="A0A8F9TY12"/>
<dbReference type="InterPro" id="IPR050925">
    <property type="entry name" value="Rhomboid_protease_S54"/>
</dbReference>
<evidence type="ECO:0000256" key="6">
    <source>
        <dbReference type="ARBA" id="ARBA00023136"/>
    </source>
</evidence>
<dbReference type="EMBL" id="CP080507">
    <property type="protein sequence ID" value="QYM80308.1"/>
    <property type="molecule type" value="Genomic_DNA"/>
</dbReference>
<proteinExistence type="inferred from homology"/>
<keyword evidence="5 7" id="KW-1133">Transmembrane helix</keyword>
<dbReference type="KEGG" id="ole:K0B96_06750"/>
<feature type="transmembrane region" description="Helical" evidence="7">
    <location>
        <begin position="20"/>
        <end position="38"/>
    </location>
</feature>
<comment type="subcellular location">
    <subcellularLocation>
        <location evidence="1">Membrane</location>
        <topology evidence="1">Multi-pass membrane protein</topology>
    </subcellularLocation>
</comment>
<feature type="transmembrane region" description="Helical" evidence="7">
    <location>
        <begin position="78"/>
        <end position="96"/>
    </location>
</feature>
<keyword evidence="6 7" id="KW-0472">Membrane</keyword>
<dbReference type="GO" id="GO:0004252">
    <property type="term" value="F:serine-type endopeptidase activity"/>
    <property type="evidence" value="ECO:0007669"/>
    <property type="project" value="InterPro"/>
</dbReference>
<comment type="similarity">
    <text evidence="2">Belongs to the peptidase S54 family.</text>
</comment>
<evidence type="ECO:0000313" key="11">
    <source>
        <dbReference type="Proteomes" id="UP000825051"/>
    </source>
</evidence>
<protein>
    <submittedName>
        <fullName evidence="10">Rhomboid family intramembrane serine protease</fullName>
    </submittedName>
</protein>
<evidence type="ECO:0000259" key="9">
    <source>
        <dbReference type="Pfam" id="PF20216"/>
    </source>
</evidence>
<keyword evidence="3 7" id="KW-0812">Transmembrane</keyword>
<evidence type="ECO:0000256" key="2">
    <source>
        <dbReference type="ARBA" id="ARBA00009045"/>
    </source>
</evidence>
<dbReference type="GO" id="GO:0006508">
    <property type="term" value="P:proteolysis"/>
    <property type="evidence" value="ECO:0007669"/>
    <property type="project" value="UniProtKB-KW"/>
</dbReference>
<dbReference type="Proteomes" id="UP000825051">
    <property type="component" value="Chromosome"/>
</dbReference>
<feature type="transmembrane region" description="Helical" evidence="7">
    <location>
        <begin position="103"/>
        <end position="121"/>
    </location>
</feature>
<feature type="transmembrane region" description="Helical" evidence="7">
    <location>
        <begin position="169"/>
        <end position="188"/>
    </location>
</feature>
<evidence type="ECO:0000259" key="8">
    <source>
        <dbReference type="Pfam" id="PF01694"/>
    </source>
</evidence>
<dbReference type="Pfam" id="PF20216">
    <property type="entry name" value="DUF6576"/>
    <property type="match status" value="1"/>
</dbReference>
<dbReference type="PANTHER" id="PTHR43731:SF14">
    <property type="entry name" value="PRESENILIN-ASSOCIATED RHOMBOID-LIKE PROTEIN, MITOCHONDRIAL"/>
    <property type="match status" value="1"/>
</dbReference>
<dbReference type="PANTHER" id="PTHR43731">
    <property type="entry name" value="RHOMBOID PROTEASE"/>
    <property type="match status" value="1"/>
</dbReference>
<feature type="transmembrane region" description="Helical" evidence="7">
    <location>
        <begin position="194"/>
        <end position="215"/>
    </location>
</feature>
<sequence length="297" mass="33399">MLSDRSYMRDSYPRERTSVLVWLLSALAAVFVLQLVCIRLLGIGDPLSEFFALSAHGIRHGWVWTLLTYSFVHDSNNLLHLLGNAVGLFFLGRVLLPQLGARRFLGVYFGSVLLGGIVWLATNWNGYAPLIGASAGVMGLLALFACLYPNQPITFLLFFVFPVTIKPKHLVICVAAFEAFGFVFYELMGAASPVAIAHSAHLGGLAAGWLYHRFFHGTEWRWFRRRQVDVELPRWARRRDKTAANPAPVYHVNVSSRDDLRAEVDRILDKINSQGFGALTPEEKRLLDEAKDLLSRR</sequence>
<dbReference type="Gene3D" id="1.20.1540.10">
    <property type="entry name" value="Rhomboid-like"/>
    <property type="match status" value="1"/>
</dbReference>
<evidence type="ECO:0000256" key="3">
    <source>
        <dbReference type="ARBA" id="ARBA00022692"/>
    </source>
</evidence>
<dbReference type="Pfam" id="PF01694">
    <property type="entry name" value="Rhomboid"/>
    <property type="match status" value="1"/>
</dbReference>
<dbReference type="InterPro" id="IPR035952">
    <property type="entry name" value="Rhomboid-like_sf"/>
</dbReference>
<evidence type="ECO:0000313" key="10">
    <source>
        <dbReference type="EMBL" id="QYM80308.1"/>
    </source>
</evidence>
<reference evidence="10" key="1">
    <citation type="submission" date="2021-08" db="EMBL/GenBank/DDBJ databases">
        <title>Genome of a novel bacterium of the phylum Verrucomicrobia, Oleiharenicola sp. KSB-15.</title>
        <authorList>
            <person name="Chung J.-H."/>
            <person name="Ahn J.-H."/>
            <person name="Yoon Y."/>
            <person name="Kim D.-Y."/>
            <person name="An S.-H."/>
            <person name="Park I."/>
            <person name="Yeon J."/>
        </authorList>
    </citation>
    <scope>NUCLEOTIDE SEQUENCE</scope>
    <source>
        <strain evidence="10">KSB-15</strain>
    </source>
</reference>
<name>A0A8F9TY12_9BACT</name>
<keyword evidence="10" id="KW-0645">Protease</keyword>
<dbReference type="GO" id="GO:0016020">
    <property type="term" value="C:membrane"/>
    <property type="evidence" value="ECO:0007669"/>
    <property type="project" value="UniProtKB-SubCell"/>
</dbReference>
<feature type="domain" description="DUF6576" evidence="9">
    <location>
        <begin position="259"/>
        <end position="289"/>
    </location>
</feature>
<evidence type="ECO:0000256" key="1">
    <source>
        <dbReference type="ARBA" id="ARBA00004141"/>
    </source>
</evidence>
<dbReference type="InterPro" id="IPR046483">
    <property type="entry name" value="DUF6576"/>
</dbReference>